<keyword evidence="4" id="KW-0723">Serine/threonine-protein kinase</keyword>
<evidence type="ECO:0000256" key="10">
    <source>
        <dbReference type="ARBA" id="ARBA00022840"/>
    </source>
</evidence>
<protein>
    <recommendedName>
        <fullName evidence="2">non-specific serine/threonine protein kinase</fullName>
        <ecNumber evidence="2">2.7.11.1</ecNumber>
    </recommendedName>
</protein>
<evidence type="ECO:0000256" key="7">
    <source>
        <dbReference type="ARBA" id="ARBA00022692"/>
    </source>
</evidence>
<dbReference type="Gene3D" id="3.40.50.1980">
    <property type="entry name" value="Nitrogenase molybdenum iron protein domain"/>
    <property type="match status" value="2"/>
</dbReference>
<dbReference type="InterPro" id="IPR008271">
    <property type="entry name" value="Ser/Thr_kinase_AS"/>
</dbReference>
<sequence>MAFSEGTLVSGYRILKVLGAGGMGTVYLAANPVLPRQDALKVLSGELSSDPAFRTRFQREADLAATLDHPNIVTVYTRGESDDGHLWIAMQYVAGSDALKELQENRMTVNRALQITGDVAKALDYAHRRNLVHRDVKPANFLLDPDGERALLADFGIARALDDSENLTMTGTVMATVAYAAPESLSGGRIDGRADIYALACSLFMLLTGKTPYASAGGMHAVMAAHLYQPIPRLTDHVPHLPPAIDAVFARGMAKNPDERCQTAREFTDAAAAVLQGGSAPLPPYVSGAGPVSGTVQPPVAPTAPWNTPAPTFTDRAITYPTDARPQSHSQPHLQPHFAPPPPHQSPPPQPAQSPPPQSPPRRRRWPWAAVAAALVVAVVAGTAFLWPNGQEGGFTPQTLQHQHGSTEVATEPHAVAALGPGDGGAVLALGVQPVAIVAPGGRLPSWDAGRVTGDPAVLASIDTATVSAAKPDLIIDTGSIDDDTYAELARIAPTVTRPVNGETWTWRDQLTWIGRMLGRTGEAERLIAAADDRQAEIRAAHPAFAGKNIEVLLVADSGLSVVLADAPIAAYLEGLGFVYSAALKPTGTDVGDVRVLPDAASINDIRTDVRVVVRTDSAAADGGYNGLPRPFALYSGATVIVDAPDLVAAINTVDYGAVEHLDDALVAALARQVH</sequence>
<reference evidence="16" key="2">
    <citation type="submission" date="2020-02" db="EMBL/GenBank/DDBJ databases">
        <authorList>
            <person name="Matsumoto Y."/>
            <person name="Motooka D."/>
            <person name="Nakamura S."/>
        </authorList>
    </citation>
    <scope>NUCLEOTIDE SEQUENCE</scope>
    <source>
        <strain evidence="16">JCM 13671</strain>
    </source>
</reference>
<evidence type="ECO:0000256" key="2">
    <source>
        <dbReference type="ARBA" id="ARBA00012513"/>
    </source>
</evidence>
<dbReference type="SUPFAM" id="SSF56112">
    <property type="entry name" value="Protein kinase-like (PK-like)"/>
    <property type="match status" value="1"/>
</dbReference>
<keyword evidence="6" id="KW-0808">Transferase</keyword>
<dbReference type="EMBL" id="AP022612">
    <property type="protein sequence ID" value="BBZ35156.1"/>
    <property type="molecule type" value="Genomic_DNA"/>
</dbReference>
<dbReference type="Proteomes" id="UP000466931">
    <property type="component" value="Chromosome"/>
</dbReference>
<evidence type="ECO:0000313" key="16">
    <source>
        <dbReference type="EMBL" id="BBZ35156.1"/>
    </source>
</evidence>
<dbReference type="EC" id="2.7.11.1" evidence="2"/>
<dbReference type="InterPro" id="IPR000719">
    <property type="entry name" value="Prot_kinase_dom"/>
</dbReference>
<dbReference type="InterPro" id="IPR002491">
    <property type="entry name" value="ABC_transptr_periplasmic_BD"/>
</dbReference>
<dbReference type="PANTHER" id="PTHR43289">
    <property type="entry name" value="MITOGEN-ACTIVATED PROTEIN KINASE KINASE KINASE 20-RELATED"/>
    <property type="match status" value="1"/>
</dbReference>
<feature type="region of interest" description="Disordered" evidence="15">
    <location>
        <begin position="296"/>
        <end position="364"/>
    </location>
</feature>
<dbReference type="Gene3D" id="1.10.510.10">
    <property type="entry name" value="Transferase(Phosphotransferase) domain 1"/>
    <property type="match status" value="1"/>
</dbReference>
<comment type="subcellular location">
    <subcellularLocation>
        <location evidence="1">Cell membrane</location>
        <topology evidence="1">Single-pass membrane protein</topology>
    </subcellularLocation>
</comment>
<feature type="compositionally biased region" description="Pro residues" evidence="15">
    <location>
        <begin position="338"/>
        <end position="360"/>
    </location>
</feature>
<dbReference type="SUPFAM" id="SSF53807">
    <property type="entry name" value="Helical backbone' metal receptor"/>
    <property type="match status" value="1"/>
</dbReference>
<keyword evidence="9" id="KW-0418">Kinase</keyword>
<dbReference type="GO" id="GO:0045717">
    <property type="term" value="P:negative regulation of fatty acid biosynthetic process"/>
    <property type="evidence" value="ECO:0007669"/>
    <property type="project" value="UniProtKB-ARBA"/>
</dbReference>
<dbReference type="GO" id="GO:0004674">
    <property type="term" value="F:protein serine/threonine kinase activity"/>
    <property type="evidence" value="ECO:0007669"/>
    <property type="project" value="UniProtKB-KW"/>
</dbReference>
<dbReference type="Pfam" id="PF01497">
    <property type="entry name" value="Peripla_BP_2"/>
    <property type="match status" value="1"/>
</dbReference>
<dbReference type="OrthoDB" id="5622056at2"/>
<dbReference type="PROSITE" id="PS50983">
    <property type="entry name" value="FE_B12_PBP"/>
    <property type="match status" value="1"/>
</dbReference>
<name>A0A7I7Y0L4_9MYCO</name>
<dbReference type="FunFam" id="3.30.200.20:FF:000035">
    <property type="entry name" value="Serine/threonine protein kinase Stk1"/>
    <property type="match status" value="1"/>
</dbReference>
<dbReference type="FunFam" id="1.10.510.10:FF:000021">
    <property type="entry name" value="Serine/threonine protein kinase"/>
    <property type="match status" value="1"/>
</dbReference>
<keyword evidence="5" id="KW-0597">Phosphoprotein</keyword>
<dbReference type="PROSITE" id="PS50011">
    <property type="entry name" value="PROTEIN_KINASE_DOM"/>
    <property type="match status" value="1"/>
</dbReference>
<keyword evidence="7" id="KW-0812">Transmembrane</keyword>
<proteinExistence type="predicted"/>
<keyword evidence="3" id="KW-1003">Cell membrane</keyword>
<dbReference type="Pfam" id="PF00069">
    <property type="entry name" value="Pkinase"/>
    <property type="match status" value="1"/>
</dbReference>
<comment type="catalytic activity">
    <reaction evidence="13">
        <text>L-threonyl-[protein] + ATP = O-phospho-L-threonyl-[protein] + ADP + H(+)</text>
        <dbReference type="Rhea" id="RHEA:46608"/>
        <dbReference type="Rhea" id="RHEA-COMP:11060"/>
        <dbReference type="Rhea" id="RHEA-COMP:11605"/>
        <dbReference type="ChEBI" id="CHEBI:15378"/>
        <dbReference type="ChEBI" id="CHEBI:30013"/>
        <dbReference type="ChEBI" id="CHEBI:30616"/>
        <dbReference type="ChEBI" id="CHEBI:61977"/>
        <dbReference type="ChEBI" id="CHEBI:456216"/>
        <dbReference type="EC" id="2.7.11.1"/>
    </reaction>
</comment>
<keyword evidence="10" id="KW-0067">ATP-binding</keyword>
<evidence type="ECO:0000256" key="3">
    <source>
        <dbReference type="ARBA" id="ARBA00022475"/>
    </source>
</evidence>
<dbReference type="InterPro" id="IPR011009">
    <property type="entry name" value="Kinase-like_dom_sf"/>
</dbReference>
<keyword evidence="12" id="KW-0472">Membrane</keyword>
<evidence type="ECO:0000256" key="11">
    <source>
        <dbReference type="ARBA" id="ARBA00022989"/>
    </source>
</evidence>
<evidence type="ECO:0000256" key="8">
    <source>
        <dbReference type="ARBA" id="ARBA00022741"/>
    </source>
</evidence>
<keyword evidence="17" id="KW-1185">Reference proteome</keyword>
<comment type="catalytic activity">
    <reaction evidence="14">
        <text>L-seryl-[protein] + ATP = O-phospho-L-seryl-[protein] + ADP + H(+)</text>
        <dbReference type="Rhea" id="RHEA:17989"/>
        <dbReference type="Rhea" id="RHEA-COMP:9863"/>
        <dbReference type="Rhea" id="RHEA-COMP:11604"/>
        <dbReference type="ChEBI" id="CHEBI:15378"/>
        <dbReference type="ChEBI" id="CHEBI:29999"/>
        <dbReference type="ChEBI" id="CHEBI:30616"/>
        <dbReference type="ChEBI" id="CHEBI:83421"/>
        <dbReference type="ChEBI" id="CHEBI:456216"/>
        <dbReference type="EC" id="2.7.11.1"/>
    </reaction>
</comment>
<dbReference type="AlphaFoldDB" id="A0A7I7Y0L4"/>
<evidence type="ECO:0000256" key="13">
    <source>
        <dbReference type="ARBA" id="ARBA00047899"/>
    </source>
</evidence>
<evidence type="ECO:0000256" key="12">
    <source>
        <dbReference type="ARBA" id="ARBA00023136"/>
    </source>
</evidence>
<accession>A0A7I7Y0L4</accession>
<dbReference type="RefSeq" id="WP_085149543.1">
    <property type="nucleotide sequence ID" value="NZ_AP022612.1"/>
</dbReference>
<evidence type="ECO:0000256" key="4">
    <source>
        <dbReference type="ARBA" id="ARBA00022527"/>
    </source>
</evidence>
<evidence type="ECO:0000256" key="9">
    <source>
        <dbReference type="ARBA" id="ARBA00022777"/>
    </source>
</evidence>
<gene>
    <name evidence="16" type="ORF">MCNF_37610</name>
</gene>
<dbReference type="PROSITE" id="PS00108">
    <property type="entry name" value="PROTEIN_KINASE_ST"/>
    <property type="match status" value="1"/>
</dbReference>
<keyword evidence="8" id="KW-0547">Nucleotide-binding</keyword>
<feature type="compositionally biased region" description="Low complexity" evidence="15">
    <location>
        <begin position="303"/>
        <end position="312"/>
    </location>
</feature>
<organism evidence="16 17">
    <name type="scientific">Mycolicibacterium confluentis</name>
    <dbReference type="NCBI Taxonomy" id="28047"/>
    <lineage>
        <taxon>Bacteria</taxon>
        <taxon>Bacillati</taxon>
        <taxon>Actinomycetota</taxon>
        <taxon>Actinomycetes</taxon>
        <taxon>Mycobacteriales</taxon>
        <taxon>Mycobacteriaceae</taxon>
        <taxon>Mycolicibacterium</taxon>
    </lineage>
</organism>
<dbReference type="GO" id="GO:0005524">
    <property type="term" value="F:ATP binding"/>
    <property type="evidence" value="ECO:0007669"/>
    <property type="project" value="UniProtKB-KW"/>
</dbReference>
<dbReference type="Gene3D" id="3.30.200.20">
    <property type="entry name" value="Phosphorylase Kinase, domain 1"/>
    <property type="match status" value="1"/>
</dbReference>
<dbReference type="SMART" id="SM00220">
    <property type="entry name" value="S_TKc"/>
    <property type="match status" value="1"/>
</dbReference>
<evidence type="ECO:0000256" key="1">
    <source>
        <dbReference type="ARBA" id="ARBA00004162"/>
    </source>
</evidence>
<evidence type="ECO:0000256" key="5">
    <source>
        <dbReference type="ARBA" id="ARBA00022553"/>
    </source>
</evidence>
<dbReference type="CDD" id="cd14014">
    <property type="entry name" value="STKc_PknB_like"/>
    <property type="match status" value="1"/>
</dbReference>
<evidence type="ECO:0000256" key="14">
    <source>
        <dbReference type="ARBA" id="ARBA00048679"/>
    </source>
</evidence>
<evidence type="ECO:0000256" key="15">
    <source>
        <dbReference type="SAM" id="MobiDB-lite"/>
    </source>
</evidence>
<dbReference type="GO" id="GO:0005886">
    <property type="term" value="C:plasma membrane"/>
    <property type="evidence" value="ECO:0007669"/>
    <property type="project" value="UniProtKB-SubCell"/>
</dbReference>
<evidence type="ECO:0000256" key="6">
    <source>
        <dbReference type="ARBA" id="ARBA00022679"/>
    </source>
</evidence>
<evidence type="ECO:0000313" key="17">
    <source>
        <dbReference type="Proteomes" id="UP000466931"/>
    </source>
</evidence>
<reference evidence="16" key="1">
    <citation type="journal article" date="2019" name="Emerg. Microbes Infect.">
        <title>Comprehensive subspecies identification of 175 nontuberculous mycobacteria species based on 7547 genomic profiles.</title>
        <authorList>
            <person name="Matsumoto Y."/>
            <person name="Kinjo T."/>
            <person name="Motooka D."/>
            <person name="Nabeya D."/>
            <person name="Jung N."/>
            <person name="Uechi K."/>
            <person name="Horii T."/>
            <person name="Iida T."/>
            <person name="Fujita J."/>
            <person name="Nakamura S."/>
        </authorList>
    </citation>
    <scope>NUCLEOTIDE SEQUENCE [LARGE SCALE GENOMIC DNA]</scope>
    <source>
        <strain evidence="16">JCM 13671</strain>
    </source>
</reference>
<dbReference type="PANTHER" id="PTHR43289:SF6">
    <property type="entry name" value="SERINE_THREONINE-PROTEIN KINASE NEKL-3"/>
    <property type="match status" value="1"/>
</dbReference>
<keyword evidence="11" id="KW-1133">Transmembrane helix</keyword>